<feature type="domain" description="RagB/SusD" evidence="6">
    <location>
        <begin position="350"/>
        <end position="422"/>
    </location>
</feature>
<dbReference type="Gene3D" id="1.25.40.900">
    <property type="match status" value="1"/>
</dbReference>
<dbReference type="STRING" id="425514.SAMN05443550_103415"/>
<evidence type="ECO:0000313" key="8">
    <source>
        <dbReference type="EMBL" id="SEA49694.1"/>
    </source>
</evidence>
<gene>
    <name evidence="8" type="ORF">SAMN05443550_103415</name>
</gene>
<comment type="similarity">
    <text evidence="2">Belongs to the SusD family.</text>
</comment>
<name>A0A1H4BNR1_9SPHI</name>
<dbReference type="EMBL" id="FNRA01000003">
    <property type="protein sequence ID" value="SEA49694.1"/>
    <property type="molecule type" value="Genomic_DNA"/>
</dbReference>
<evidence type="ECO:0000256" key="5">
    <source>
        <dbReference type="ARBA" id="ARBA00023237"/>
    </source>
</evidence>
<dbReference type="Pfam" id="PF07980">
    <property type="entry name" value="SusD_RagB"/>
    <property type="match status" value="1"/>
</dbReference>
<dbReference type="Proteomes" id="UP000198850">
    <property type="component" value="Unassembled WGS sequence"/>
</dbReference>
<dbReference type="InterPro" id="IPR033985">
    <property type="entry name" value="SusD-like_N"/>
</dbReference>
<evidence type="ECO:0000256" key="2">
    <source>
        <dbReference type="ARBA" id="ARBA00006275"/>
    </source>
</evidence>
<evidence type="ECO:0000256" key="3">
    <source>
        <dbReference type="ARBA" id="ARBA00022729"/>
    </source>
</evidence>
<proteinExistence type="inferred from homology"/>
<keyword evidence="5" id="KW-0998">Cell outer membrane</keyword>
<evidence type="ECO:0000259" key="6">
    <source>
        <dbReference type="Pfam" id="PF07980"/>
    </source>
</evidence>
<dbReference type="Pfam" id="PF14322">
    <property type="entry name" value="SusD-like_3"/>
    <property type="match status" value="1"/>
</dbReference>
<dbReference type="InterPro" id="IPR012944">
    <property type="entry name" value="SusD_RagB_dom"/>
</dbReference>
<keyword evidence="3" id="KW-0732">Signal</keyword>
<evidence type="ECO:0000256" key="1">
    <source>
        <dbReference type="ARBA" id="ARBA00004442"/>
    </source>
</evidence>
<dbReference type="Gene3D" id="2.20.20.130">
    <property type="match status" value="1"/>
</dbReference>
<protein>
    <submittedName>
        <fullName evidence="8">SusD family protein</fullName>
    </submittedName>
</protein>
<dbReference type="SUPFAM" id="SSF48452">
    <property type="entry name" value="TPR-like"/>
    <property type="match status" value="1"/>
</dbReference>
<evidence type="ECO:0000259" key="7">
    <source>
        <dbReference type="Pfam" id="PF14322"/>
    </source>
</evidence>
<dbReference type="InterPro" id="IPR011990">
    <property type="entry name" value="TPR-like_helical_dom_sf"/>
</dbReference>
<dbReference type="PROSITE" id="PS51257">
    <property type="entry name" value="PROKAR_LIPOPROTEIN"/>
    <property type="match status" value="1"/>
</dbReference>
<reference evidence="8 9" key="1">
    <citation type="submission" date="2016-10" db="EMBL/GenBank/DDBJ databases">
        <authorList>
            <person name="de Groot N.N."/>
        </authorList>
    </citation>
    <scope>NUCLEOTIDE SEQUENCE [LARGE SCALE GENOMIC DNA]</scope>
    <source>
        <strain evidence="8 9">DSM 19033</strain>
    </source>
</reference>
<feature type="domain" description="SusD-like N-terminal" evidence="7">
    <location>
        <begin position="30"/>
        <end position="237"/>
    </location>
</feature>
<evidence type="ECO:0000313" key="9">
    <source>
        <dbReference type="Proteomes" id="UP000198850"/>
    </source>
</evidence>
<dbReference type="Gene3D" id="1.25.40.390">
    <property type="match status" value="1"/>
</dbReference>
<dbReference type="OrthoDB" id="653598at2"/>
<dbReference type="GO" id="GO:0009279">
    <property type="term" value="C:cell outer membrane"/>
    <property type="evidence" value="ECO:0007669"/>
    <property type="project" value="UniProtKB-SubCell"/>
</dbReference>
<keyword evidence="9" id="KW-1185">Reference proteome</keyword>
<organism evidence="8 9">
    <name type="scientific">Pedobacter hartonius</name>
    <dbReference type="NCBI Taxonomy" id="425514"/>
    <lineage>
        <taxon>Bacteria</taxon>
        <taxon>Pseudomonadati</taxon>
        <taxon>Bacteroidota</taxon>
        <taxon>Sphingobacteriia</taxon>
        <taxon>Sphingobacteriales</taxon>
        <taxon>Sphingobacteriaceae</taxon>
        <taxon>Pedobacter</taxon>
    </lineage>
</organism>
<sequence>MKTINNKISICLVAILISLTGFLSSGCKKDFLDAKPSTNITRPVTIADFEILLEGDNFTYSTSALPILSADEYSYIDYATWQSTSTATERNAYIWAADLFAGASNIQDWAKPYSAIFYANNVLSGLEKIEVTADNEAKWNYIKGWALFERAYHFYDLSRNFCKAYDPASSNTDLGIPLKLKPEIDDIVQRSTLQQSYDQILKDLNSARVLLGASTPTDKKNKPTAVSAYALQARIFLSMGAYSKAELAADSCLALYDKLIDYQKVSTTVSFPFDKLNEETLFTTATVPTYSACAVTFNNFIVIDSNLLKLYDTNDLRLKIYFKPSIQGYIMGGNYFGQNIFPYTGLATDEIYLVKAECAARRENTTTSLSTLNTLLSKRYPASSFTPLTASTSKQALNLVLLERRKELVWRGLRWDDIKRLNKEGAGIVLSRVLNGVTARLLPNDVRYVFPIPSDEAALSGIVQNHR</sequence>
<comment type="subcellular location">
    <subcellularLocation>
        <location evidence="1">Cell outer membrane</location>
    </subcellularLocation>
</comment>
<dbReference type="AlphaFoldDB" id="A0A1H4BNR1"/>
<keyword evidence="4" id="KW-0472">Membrane</keyword>
<accession>A0A1H4BNR1</accession>
<dbReference type="RefSeq" id="WP_090556022.1">
    <property type="nucleotide sequence ID" value="NZ_FNRA01000003.1"/>
</dbReference>
<evidence type="ECO:0000256" key="4">
    <source>
        <dbReference type="ARBA" id="ARBA00023136"/>
    </source>
</evidence>